<feature type="transmembrane region" description="Helical" evidence="1">
    <location>
        <begin position="105"/>
        <end position="126"/>
    </location>
</feature>
<keyword evidence="3" id="KW-1185">Reference proteome</keyword>
<dbReference type="GO" id="GO:0005886">
    <property type="term" value="C:plasma membrane"/>
    <property type="evidence" value="ECO:0007669"/>
    <property type="project" value="UniProtKB-SubCell"/>
</dbReference>
<keyword evidence="1" id="KW-1133">Transmembrane helix</keyword>
<dbReference type="RefSeq" id="WP_008164906.1">
    <property type="nucleotide sequence ID" value="NZ_JAKRVY010000015.1"/>
</dbReference>
<keyword evidence="1" id="KW-0472">Membrane</keyword>
<dbReference type="Proteomes" id="UP001202674">
    <property type="component" value="Unassembled WGS sequence"/>
</dbReference>
<feature type="transmembrane region" description="Helical" evidence="1">
    <location>
        <begin position="20"/>
        <end position="41"/>
    </location>
</feature>
<dbReference type="EMBL" id="JAKRVY010000015">
    <property type="protein sequence ID" value="MCL9815198.1"/>
    <property type="molecule type" value="Genomic_DNA"/>
</dbReference>
<dbReference type="PANTHER" id="PTHR43471:SF1">
    <property type="entry name" value="ABC TRANSPORTER PERMEASE PROTEIN NOSY-RELATED"/>
    <property type="match status" value="1"/>
</dbReference>
<keyword evidence="1" id="KW-0812">Transmembrane</keyword>
<comment type="caution">
    <text evidence="2">The sequence shown here is derived from an EMBL/GenBank/DDBJ whole genome shotgun (WGS) entry which is preliminary data.</text>
</comment>
<feature type="transmembrane region" description="Helical" evidence="1">
    <location>
        <begin position="138"/>
        <end position="159"/>
    </location>
</feature>
<gene>
    <name evidence="2" type="ORF">AArcSt11_16205</name>
</gene>
<evidence type="ECO:0000313" key="3">
    <source>
        <dbReference type="Proteomes" id="UP001202674"/>
    </source>
</evidence>
<sequence>MTWQAIARKDVADSIRSQTFVLLMSGFVILTFALSLMQYIFSDPSFEDGVGAAFGTMSFLVPIVAILLSYSAIVGERQSGSLHVLLSLPVNRKELLLGKIVGRTLSLFVPILIGYLLVIPFLYLLYGGFAPSEYAQFLTTNLGNGILYTVLGVSVSAALTSSRRVLTALAGMFLTVYFALYVLGDLIYWTIHRTVPETPPTWVEFIATLPPHEALANVVDALWTQEISMEAPLLLQEWVSALVFFLWLIIPVVIGYVRFRNSDII</sequence>
<reference evidence="2 3" key="1">
    <citation type="journal article" date="2022" name="Syst. Appl. Microbiol.">
        <title>Natronocalculus amylovorans gen. nov., sp. nov., and Natranaeroarchaeum aerophilus sp. nov., dominant culturable amylolytic natronoarchaea from hypersaline soda lakes in southwestern Siberia.</title>
        <authorList>
            <person name="Sorokin D.Y."/>
            <person name="Elcheninov A.G."/>
            <person name="Khizhniak T.V."/>
            <person name="Koenen M."/>
            <person name="Bale N.J."/>
            <person name="Damste J.S.S."/>
            <person name="Kublanov I.V."/>
        </authorList>
    </citation>
    <scope>NUCLEOTIDE SEQUENCE [LARGE SCALE GENOMIC DNA]</scope>
    <source>
        <strain evidence="2 3">AArc-St1-1</strain>
    </source>
</reference>
<proteinExistence type="predicted"/>
<organism evidence="2 3">
    <name type="scientific">Natranaeroarchaeum aerophilus</name>
    <dbReference type="NCBI Taxonomy" id="2917711"/>
    <lineage>
        <taxon>Archaea</taxon>
        <taxon>Methanobacteriati</taxon>
        <taxon>Methanobacteriota</taxon>
        <taxon>Stenosarchaea group</taxon>
        <taxon>Halobacteria</taxon>
        <taxon>Halobacteriales</taxon>
        <taxon>Natronoarchaeaceae</taxon>
        <taxon>Natranaeroarchaeum</taxon>
    </lineage>
</organism>
<evidence type="ECO:0000256" key="1">
    <source>
        <dbReference type="SAM" id="Phobius"/>
    </source>
</evidence>
<name>A0AAE3FTS2_9EURY</name>
<protein>
    <submittedName>
        <fullName evidence="2">ABC transporter permease</fullName>
    </submittedName>
</protein>
<dbReference type="PANTHER" id="PTHR43471">
    <property type="entry name" value="ABC TRANSPORTER PERMEASE"/>
    <property type="match status" value="1"/>
</dbReference>
<feature type="transmembrane region" description="Helical" evidence="1">
    <location>
        <begin position="238"/>
        <end position="259"/>
    </location>
</feature>
<feature type="transmembrane region" description="Helical" evidence="1">
    <location>
        <begin position="166"/>
        <end position="191"/>
    </location>
</feature>
<accession>A0AAE3FTS2</accession>
<evidence type="ECO:0000313" key="2">
    <source>
        <dbReference type="EMBL" id="MCL9815198.1"/>
    </source>
</evidence>
<feature type="transmembrane region" description="Helical" evidence="1">
    <location>
        <begin position="53"/>
        <end position="73"/>
    </location>
</feature>
<dbReference type="GO" id="GO:0140359">
    <property type="term" value="F:ABC-type transporter activity"/>
    <property type="evidence" value="ECO:0007669"/>
    <property type="project" value="InterPro"/>
</dbReference>
<dbReference type="AlphaFoldDB" id="A0AAE3FTS2"/>
<dbReference type="Pfam" id="PF12679">
    <property type="entry name" value="ABC2_membrane_2"/>
    <property type="match status" value="1"/>
</dbReference>